<protein>
    <submittedName>
        <fullName evidence="1">Uncharacterized protein</fullName>
    </submittedName>
</protein>
<proteinExistence type="predicted"/>
<dbReference type="Proteomes" id="UP000680656">
    <property type="component" value="Chromosome"/>
</dbReference>
<dbReference type="GeneID" id="65095818"/>
<dbReference type="AlphaFoldDB" id="A0A8E7AXK8"/>
<evidence type="ECO:0000313" key="1">
    <source>
        <dbReference type="EMBL" id="QVV89240.1"/>
    </source>
</evidence>
<evidence type="ECO:0000313" key="2">
    <source>
        <dbReference type="Proteomes" id="UP000680656"/>
    </source>
</evidence>
<keyword evidence="2" id="KW-1185">Reference proteome</keyword>
<gene>
    <name evidence="1" type="ORF">KHC33_01500</name>
</gene>
<dbReference type="KEGG" id="mrtj:KHC33_01500"/>
<accession>A0A8E7AXK8</accession>
<reference evidence="1 2" key="1">
    <citation type="submission" date="2021-05" db="EMBL/GenBank/DDBJ databases">
        <title>A novel Methanospirillum isolate from a pyrite-forming mixed culture.</title>
        <authorList>
            <person name="Bunk B."/>
            <person name="Sproer C."/>
            <person name="Spring S."/>
            <person name="Pester M."/>
        </authorList>
    </citation>
    <scope>NUCLEOTIDE SEQUENCE [LARGE SCALE GENOMIC DNA]</scope>
    <source>
        <strain evidence="1 2">J.3.6.1-F.2.7.3</strain>
    </source>
</reference>
<dbReference type="RefSeq" id="WP_214420040.1">
    <property type="nucleotide sequence ID" value="NZ_CP075546.1"/>
</dbReference>
<organism evidence="1 2">
    <name type="scientific">Methanospirillum purgamenti</name>
    <dbReference type="NCBI Taxonomy" id="2834276"/>
    <lineage>
        <taxon>Archaea</taxon>
        <taxon>Methanobacteriati</taxon>
        <taxon>Methanobacteriota</taxon>
        <taxon>Stenosarchaea group</taxon>
        <taxon>Methanomicrobia</taxon>
        <taxon>Methanomicrobiales</taxon>
        <taxon>Methanospirillaceae</taxon>
        <taxon>Methanospirillum</taxon>
    </lineage>
</organism>
<dbReference type="EMBL" id="CP075546">
    <property type="protein sequence ID" value="QVV89240.1"/>
    <property type="molecule type" value="Genomic_DNA"/>
</dbReference>
<name>A0A8E7AXK8_9EURY</name>
<sequence>MAGSVHASNIYFDESTQGFPGFLNQGPAGFSFLKSTLEGEGHNVDDALEKNFNLGRIPDKVKKGYQYIVIINPIRPLDADEITNITSNINAGIHIILICDNPSAIQNANQLLQKYGYYFQHELMENVTLSFLPSSPLVYHAIPLHSGTDETYEFPLYEWIKPNLLDLSYKKYLNESFTLNASSNRAYNFIDNVDTNPLNRTILTHIPVGNGSITALGSSELFTNARMQDGEDLILLLLDIPGSVSYKPKLTFTPYWNIKHYEGKIVQFSVPLQNDDEYPLFLHYMVPEEMRALLTPADAFLTLEPGEKKTLYFQFQDSGQKYSRYQGDVMLNISVIGKSPAVLFDKEYSHTIPFYTEVIV</sequence>